<organism evidence="2 3">
    <name type="scientific">Micromonospora auratinigra</name>
    <dbReference type="NCBI Taxonomy" id="261654"/>
    <lineage>
        <taxon>Bacteria</taxon>
        <taxon>Bacillati</taxon>
        <taxon>Actinomycetota</taxon>
        <taxon>Actinomycetes</taxon>
        <taxon>Micromonosporales</taxon>
        <taxon>Micromonosporaceae</taxon>
        <taxon>Micromonospora</taxon>
    </lineage>
</organism>
<evidence type="ECO:0000313" key="2">
    <source>
        <dbReference type="EMBL" id="SBT48753.1"/>
    </source>
</evidence>
<name>A0A1A8ZXY4_9ACTN</name>
<dbReference type="RefSeq" id="WP_197675758.1">
    <property type="nucleotide sequence ID" value="NZ_LT594323.1"/>
</dbReference>
<dbReference type="STRING" id="261654.GA0070611_4169"/>
<dbReference type="PANTHER" id="PTHR34846">
    <property type="entry name" value="4-CARBOXYMUCONOLACTONE DECARBOXYLASE FAMILY PROTEIN (AFU_ORTHOLOGUE AFUA_6G11590)"/>
    <property type="match status" value="1"/>
</dbReference>
<dbReference type="Gene3D" id="1.20.1290.10">
    <property type="entry name" value="AhpD-like"/>
    <property type="match status" value="1"/>
</dbReference>
<protein>
    <submittedName>
        <fullName evidence="2">Alkylhydroperoxidase AhpD family core domain-containing protein</fullName>
    </submittedName>
</protein>
<dbReference type="EMBL" id="LT594323">
    <property type="protein sequence ID" value="SBT48753.1"/>
    <property type="molecule type" value="Genomic_DNA"/>
</dbReference>
<keyword evidence="3" id="KW-1185">Reference proteome</keyword>
<dbReference type="InterPro" id="IPR003779">
    <property type="entry name" value="CMD-like"/>
</dbReference>
<sequence>MAIEARIQNPAYLLPDAVKAINLLYKAAHSAGVPGGTLELVHLRASQINGCSACVDSGARDARKHGETEERLFAVAAWRETPYFTEAERAALDLAESATRLADRSDPVPDAVWAEAARHFGEQELAALVLWIATTNFFNRINAATRQQAPQNWG</sequence>
<dbReference type="NCBIfam" id="TIGR00778">
    <property type="entry name" value="ahpD_dom"/>
    <property type="match status" value="1"/>
</dbReference>
<gene>
    <name evidence="2" type="ORF">GA0070611_4169</name>
</gene>
<dbReference type="GO" id="GO:0051920">
    <property type="term" value="F:peroxiredoxin activity"/>
    <property type="evidence" value="ECO:0007669"/>
    <property type="project" value="InterPro"/>
</dbReference>
<proteinExistence type="predicted"/>
<evidence type="ECO:0000259" key="1">
    <source>
        <dbReference type="Pfam" id="PF02627"/>
    </source>
</evidence>
<keyword evidence="2" id="KW-0560">Oxidoreductase</keyword>
<dbReference type="InterPro" id="IPR029032">
    <property type="entry name" value="AhpD-like"/>
</dbReference>
<dbReference type="PATRIC" id="fig|261654.4.peg.4239"/>
<dbReference type="Proteomes" id="UP000199385">
    <property type="component" value="Chromosome I"/>
</dbReference>
<dbReference type="Pfam" id="PF02627">
    <property type="entry name" value="CMD"/>
    <property type="match status" value="1"/>
</dbReference>
<dbReference type="SUPFAM" id="SSF69118">
    <property type="entry name" value="AhpD-like"/>
    <property type="match status" value="1"/>
</dbReference>
<dbReference type="AlphaFoldDB" id="A0A1A8ZXY4"/>
<dbReference type="InterPro" id="IPR004675">
    <property type="entry name" value="AhpD_core"/>
</dbReference>
<keyword evidence="2" id="KW-0575">Peroxidase</keyword>
<evidence type="ECO:0000313" key="3">
    <source>
        <dbReference type="Proteomes" id="UP000199385"/>
    </source>
</evidence>
<reference evidence="3" key="1">
    <citation type="submission" date="2016-06" db="EMBL/GenBank/DDBJ databases">
        <authorList>
            <person name="Varghese N."/>
            <person name="Submissions Spin"/>
        </authorList>
    </citation>
    <scope>NUCLEOTIDE SEQUENCE [LARGE SCALE GENOMIC DNA]</scope>
    <source>
        <strain evidence="3">DSM 44815</strain>
    </source>
</reference>
<feature type="domain" description="Carboxymuconolactone decarboxylase-like" evidence="1">
    <location>
        <begin position="15"/>
        <end position="96"/>
    </location>
</feature>
<accession>A0A1A8ZXY4</accession>
<dbReference type="PANTHER" id="PTHR34846:SF7">
    <property type="entry name" value="BLL7811 PROTEIN"/>
    <property type="match status" value="1"/>
</dbReference>